<organism evidence="3 4">
    <name type="scientific">Acipenser ruthenus</name>
    <name type="common">Sterlet sturgeon</name>
    <dbReference type="NCBI Taxonomy" id="7906"/>
    <lineage>
        <taxon>Eukaryota</taxon>
        <taxon>Metazoa</taxon>
        <taxon>Chordata</taxon>
        <taxon>Craniata</taxon>
        <taxon>Vertebrata</taxon>
        <taxon>Euteleostomi</taxon>
        <taxon>Actinopterygii</taxon>
        <taxon>Chondrostei</taxon>
        <taxon>Acipenseriformes</taxon>
        <taxon>Acipenseridae</taxon>
        <taxon>Acipenser</taxon>
    </lineage>
</organism>
<dbReference type="GO" id="GO:0003676">
    <property type="term" value="F:nucleic acid binding"/>
    <property type="evidence" value="ECO:0007669"/>
    <property type="project" value="InterPro"/>
</dbReference>
<sequence length="354" mass="40054">MNRLITFTRAQEKADRWLSRERDERKDGSVEGSRLSGEEAKHFYETLLQTAEEKAAGPSSCSATQRKARPGKRKRREEPRQHSSTANRVHPAGGQAAERNGHQILKCAQNGDLKSLSGLVEKQGCDVNFRDSYYWTAMMCAAYAGHCQVVQYLLQQGAAWVGVVETQGRDAMDLAEEAGHTEVVRVLQDFRAISEEQTANRRRSATVKRWCAVCQMEYSEDSVEQHERSTVHLFSQGSTPAPTYYCLPENNVGFRLMVREGWDPESGLGPAGKGRKFPVKTVLKRDQKGLGFQTDLKAKVTHFSARDTQAVERAPGGKAGRTERVATVSKKEERRREEREKDWERDLRTYMNLN</sequence>
<dbReference type="PANTHER" id="PTHR20923">
    <property type="entry name" value="BAT4 PROTEIN-RELATED"/>
    <property type="match status" value="1"/>
</dbReference>
<evidence type="ECO:0000256" key="1">
    <source>
        <dbReference type="SAM" id="MobiDB-lite"/>
    </source>
</evidence>
<dbReference type="Pfam" id="PF01585">
    <property type="entry name" value="G-patch"/>
    <property type="match status" value="1"/>
</dbReference>
<dbReference type="InterPro" id="IPR002110">
    <property type="entry name" value="Ankyrin_rpt"/>
</dbReference>
<dbReference type="PANTHER" id="PTHR20923:SF1">
    <property type="entry name" value="G PATCH DOMAIN AND ANKYRIN REPEAT-CONTAINING PROTEIN 1"/>
    <property type="match status" value="1"/>
</dbReference>
<dbReference type="Pfam" id="PF12796">
    <property type="entry name" value="Ank_2"/>
    <property type="match status" value="1"/>
</dbReference>
<feature type="region of interest" description="Disordered" evidence="1">
    <location>
        <begin position="1"/>
        <end position="95"/>
    </location>
</feature>
<evidence type="ECO:0000313" key="4">
    <source>
        <dbReference type="Proteomes" id="UP000289886"/>
    </source>
</evidence>
<feature type="compositionally biased region" description="Basic residues" evidence="1">
    <location>
        <begin position="66"/>
        <end position="75"/>
    </location>
</feature>
<gene>
    <name evidence="3" type="ORF">EOD39_4336</name>
</gene>
<dbReference type="Gene3D" id="1.25.40.20">
    <property type="entry name" value="Ankyrin repeat-containing domain"/>
    <property type="match status" value="1"/>
</dbReference>
<accession>A0A444UJ54</accession>
<dbReference type="OrthoDB" id="4735278at2759"/>
<dbReference type="SMART" id="SM00248">
    <property type="entry name" value="ANK"/>
    <property type="match status" value="2"/>
</dbReference>
<dbReference type="InterPro" id="IPR036770">
    <property type="entry name" value="Ankyrin_rpt-contain_sf"/>
</dbReference>
<name>A0A444UJ54_ACIRT</name>
<protein>
    <submittedName>
        <fullName evidence="3">G patch domain and ankyrin repeat-containing protein 1</fullName>
    </submittedName>
</protein>
<dbReference type="InterPro" id="IPR039146">
    <property type="entry name" value="GPANK1"/>
</dbReference>
<dbReference type="SMART" id="SM00443">
    <property type="entry name" value="G_patch"/>
    <property type="match status" value="1"/>
</dbReference>
<evidence type="ECO:0000259" key="2">
    <source>
        <dbReference type="PROSITE" id="PS50174"/>
    </source>
</evidence>
<reference evidence="3 4" key="1">
    <citation type="submission" date="2019-01" db="EMBL/GenBank/DDBJ databases">
        <title>Draft Genome and Complete Hox-Cluster Characterization of the Sterlet Sturgeon (Acipenser ruthenus).</title>
        <authorList>
            <person name="Wei Q."/>
        </authorList>
    </citation>
    <scope>NUCLEOTIDE SEQUENCE [LARGE SCALE GENOMIC DNA]</scope>
    <source>
        <strain evidence="3">WHYD16114868_AA</strain>
        <tissue evidence="3">Blood</tissue>
    </source>
</reference>
<feature type="compositionally biased region" description="Basic and acidic residues" evidence="1">
    <location>
        <begin position="320"/>
        <end position="348"/>
    </location>
</feature>
<proteinExistence type="predicted"/>
<evidence type="ECO:0000313" key="3">
    <source>
        <dbReference type="EMBL" id="RXM35128.1"/>
    </source>
</evidence>
<dbReference type="SUPFAM" id="SSF48403">
    <property type="entry name" value="Ankyrin repeat"/>
    <property type="match status" value="1"/>
</dbReference>
<feature type="domain" description="G-patch" evidence="2">
    <location>
        <begin position="249"/>
        <end position="295"/>
    </location>
</feature>
<dbReference type="AlphaFoldDB" id="A0A444UJ54"/>
<dbReference type="Proteomes" id="UP000289886">
    <property type="component" value="Unassembled WGS sequence"/>
</dbReference>
<dbReference type="InterPro" id="IPR000467">
    <property type="entry name" value="G_patch_dom"/>
</dbReference>
<dbReference type="EMBL" id="SCEB01214478">
    <property type="protein sequence ID" value="RXM35128.1"/>
    <property type="molecule type" value="Genomic_DNA"/>
</dbReference>
<feature type="region of interest" description="Disordered" evidence="1">
    <location>
        <begin position="312"/>
        <end position="354"/>
    </location>
</feature>
<keyword evidence="4" id="KW-1185">Reference proteome</keyword>
<feature type="compositionally biased region" description="Basic and acidic residues" evidence="1">
    <location>
        <begin position="10"/>
        <end position="29"/>
    </location>
</feature>
<dbReference type="PROSITE" id="PS50174">
    <property type="entry name" value="G_PATCH"/>
    <property type="match status" value="1"/>
</dbReference>
<comment type="caution">
    <text evidence="3">The sequence shown here is derived from an EMBL/GenBank/DDBJ whole genome shotgun (WGS) entry which is preliminary data.</text>
</comment>